<evidence type="ECO:0000313" key="1">
    <source>
        <dbReference type="EMBL" id="KKK95815.1"/>
    </source>
</evidence>
<accession>A0A0F9AC19</accession>
<proteinExistence type="predicted"/>
<dbReference type="EMBL" id="LAZR01046744">
    <property type="protein sequence ID" value="KKK95815.1"/>
    <property type="molecule type" value="Genomic_DNA"/>
</dbReference>
<protein>
    <submittedName>
        <fullName evidence="1">Uncharacterized protein</fullName>
    </submittedName>
</protein>
<sequence>MTNMNAKAVQFEIERLQECCAQYRGDVELMREAMQMHRDHPMFGAVPINERVQTRREP</sequence>
<comment type="caution">
    <text evidence="1">The sequence shown here is derived from an EMBL/GenBank/DDBJ whole genome shotgun (WGS) entry which is preliminary data.</text>
</comment>
<gene>
    <name evidence="1" type="ORF">LCGC14_2669040</name>
</gene>
<dbReference type="AlphaFoldDB" id="A0A0F9AC19"/>
<organism evidence="1">
    <name type="scientific">marine sediment metagenome</name>
    <dbReference type="NCBI Taxonomy" id="412755"/>
    <lineage>
        <taxon>unclassified sequences</taxon>
        <taxon>metagenomes</taxon>
        <taxon>ecological metagenomes</taxon>
    </lineage>
</organism>
<name>A0A0F9AC19_9ZZZZ</name>
<reference evidence="1" key="1">
    <citation type="journal article" date="2015" name="Nature">
        <title>Complex archaea that bridge the gap between prokaryotes and eukaryotes.</title>
        <authorList>
            <person name="Spang A."/>
            <person name="Saw J.H."/>
            <person name="Jorgensen S.L."/>
            <person name="Zaremba-Niedzwiedzka K."/>
            <person name="Martijn J."/>
            <person name="Lind A.E."/>
            <person name="van Eijk R."/>
            <person name="Schleper C."/>
            <person name="Guy L."/>
            <person name="Ettema T.J."/>
        </authorList>
    </citation>
    <scope>NUCLEOTIDE SEQUENCE</scope>
</reference>